<evidence type="ECO:0000313" key="2">
    <source>
        <dbReference type="Proteomes" id="UP000003505"/>
    </source>
</evidence>
<organism evidence="1 2">
    <name type="scientific">Selenomonas sputigena (strain ATCC 35185 / DSM 20758 / CCUG 44933 / VPI D19B-28)</name>
    <dbReference type="NCBI Taxonomy" id="546271"/>
    <lineage>
        <taxon>Bacteria</taxon>
        <taxon>Bacillati</taxon>
        <taxon>Bacillota</taxon>
        <taxon>Negativicutes</taxon>
        <taxon>Selenomonadales</taxon>
        <taxon>Selenomonadaceae</taxon>
        <taxon>Selenomonas</taxon>
    </lineage>
</organism>
<reference evidence="1 2" key="1">
    <citation type="submission" date="2009-09" db="EMBL/GenBank/DDBJ databases">
        <authorList>
            <person name="Weinstock G."/>
            <person name="Sodergren E."/>
            <person name="Clifton S."/>
            <person name="Fulton L."/>
            <person name="Fulton B."/>
            <person name="Courtney L."/>
            <person name="Fronick C."/>
            <person name="Harrison M."/>
            <person name="Strong C."/>
            <person name="Farmer C."/>
            <person name="Delahaunty K."/>
            <person name="Markovic C."/>
            <person name="Hall O."/>
            <person name="Minx P."/>
            <person name="Tomlinson C."/>
            <person name="Mitreva M."/>
            <person name="Nelson J."/>
            <person name="Hou S."/>
            <person name="Wollam A."/>
            <person name="Pepin K.H."/>
            <person name="Johnson M."/>
            <person name="Bhonagiri V."/>
            <person name="Nash W.E."/>
            <person name="Warren W."/>
            <person name="Chinwalla A."/>
            <person name="Mardis E.R."/>
            <person name="Wilson R.K."/>
        </authorList>
    </citation>
    <scope>NUCLEOTIDE SEQUENCE [LARGE SCALE GENOMIC DNA]</scope>
    <source>
        <strain evidence="2">ATCC 35185 / DSM 20758 / VPI D19B-28</strain>
    </source>
</reference>
<gene>
    <name evidence="1" type="ORF">SELSPUOL_01839</name>
</gene>
<comment type="caution">
    <text evidence="1">The sequence shown here is derived from an EMBL/GenBank/DDBJ whole genome shotgun (WGS) entry which is preliminary data.</text>
</comment>
<dbReference type="AlphaFoldDB" id="C9LWI5"/>
<sequence length="41" mass="4906">MCRKFIKNDWRKCTGTKKDSRGSTKATSGWTYKRQCYEEIL</sequence>
<accession>C9LWI5</accession>
<name>C9LWI5_SELS3</name>
<dbReference type="EMBL" id="ACKP02000044">
    <property type="protein sequence ID" value="EEX76733.1"/>
    <property type="molecule type" value="Genomic_DNA"/>
</dbReference>
<proteinExistence type="predicted"/>
<protein>
    <submittedName>
        <fullName evidence="1">Uncharacterized protein</fullName>
    </submittedName>
</protein>
<evidence type="ECO:0000313" key="1">
    <source>
        <dbReference type="EMBL" id="EEX76733.1"/>
    </source>
</evidence>
<dbReference type="Proteomes" id="UP000003505">
    <property type="component" value="Unassembled WGS sequence"/>
</dbReference>